<dbReference type="EC" id="2.7.6.3" evidence="3"/>
<evidence type="ECO:0000256" key="11">
    <source>
        <dbReference type="ARBA" id="ARBA00029766"/>
    </source>
</evidence>
<dbReference type="AlphaFoldDB" id="A0A4R3NV71"/>
<comment type="pathway">
    <text evidence="1">Cofactor biosynthesis; tetrahydrofolate biosynthesis; 2-amino-4-hydroxy-6-hydroxymethyl-7,8-dihydropteridine diphosphate from 7,8-dihydroneopterin triphosphate: step 4/4.</text>
</comment>
<comment type="caution">
    <text evidence="14">The sequence shown here is derived from an EMBL/GenBank/DDBJ whole genome shotgun (WGS) entry which is preliminary data.</text>
</comment>
<dbReference type="GO" id="GO:0003848">
    <property type="term" value="F:2-amino-4-hydroxy-6-hydroxymethyldihydropteridine diphosphokinase activity"/>
    <property type="evidence" value="ECO:0007669"/>
    <property type="project" value="UniProtKB-EC"/>
</dbReference>
<dbReference type="Pfam" id="PF01288">
    <property type="entry name" value="HPPK"/>
    <property type="match status" value="1"/>
</dbReference>
<evidence type="ECO:0000313" key="14">
    <source>
        <dbReference type="EMBL" id="TCT40285.1"/>
    </source>
</evidence>
<evidence type="ECO:0000256" key="9">
    <source>
        <dbReference type="ARBA" id="ARBA00022909"/>
    </source>
</evidence>
<dbReference type="PANTHER" id="PTHR43071">
    <property type="entry name" value="2-AMINO-4-HYDROXY-6-HYDROXYMETHYLDIHYDROPTERIDINE PYROPHOSPHOKINASE"/>
    <property type="match status" value="1"/>
</dbReference>
<gene>
    <name evidence="14" type="ORF">EDC90_10097</name>
</gene>
<dbReference type="GO" id="GO:0016301">
    <property type="term" value="F:kinase activity"/>
    <property type="evidence" value="ECO:0007669"/>
    <property type="project" value="UniProtKB-KW"/>
</dbReference>
<keyword evidence="9" id="KW-0289">Folate biosynthesis</keyword>
<dbReference type="PROSITE" id="PS00794">
    <property type="entry name" value="HPPK"/>
    <property type="match status" value="1"/>
</dbReference>
<dbReference type="UniPathway" id="UPA00077">
    <property type="reaction ID" value="UER00155"/>
</dbReference>
<accession>A0A4R3NV71</accession>
<evidence type="ECO:0000313" key="15">
    <source>
        <dbReference type="Proteomes" id="UP000295097"/>
    </source>
</evidence>
<comment type="function">
    <text evidence="10">Catalyzes the transfer of pyrophosphate from adenosine triphosphate (ATP) to 6-hydroxymethyl-7,8-dihydropterin, an enzymatic step in folate biosynthesis pathway.</text>
</comment>
<evidence type="ECO:0000259" key="13">
    <source>
        <dbReference type="PROSITE" id="PS00794"/>
    </source>
</evidence>
<evidence type="ECO:0000256" key="1">
    <source>
        <dbReference type="ARBA" id="ARBA00005051"/>
    </source>
</evidence>
<evidence type="ECO:0000256" key="6">
    <source>
        <dbReference type="ARBA" id="ARBA00022741"/>
    </source>
</evidence>
<organism evidence="14 15">
    <name type="scientific">Martelella mediterranea</name>
    <dbReference type="NCBI Taxonomy" id="293089"/>
    <lineage>
        <taxon>Bacteria</taxon>
        <taxon>Pseudomonadati</taxon>
        <taxon>Pseudomonadota</taxon>
        <taxon>Alphaproteobacteria</taxon>
        <taxon>Hyphomicrobiales</taxon>
        <taxon>Aurantimonadaceae</taxon>
        <taxon>Martelella</taxon>
    </lineage>
</organism>
<dbReference type="Proteomes" id="UP000295097">
    <property type="component" value="Unassembled WGS sequence"/>
</dbReference>
<dbReference type="InterPro" id="IPR000550">
    <property type="entry name" value="Hppk"/>
</dbReference>
<evidence type="ECO:0000256" key="4">
    <source>
        <dbReference type="ARBA" id="ARBA00016218"/>
    </source>
</evidence>
<evidence type="ECO:0000256" key="7">
    <source>
        <dbReference type="ARBA" id="ARBA00022777"/>
    </source>
</evidence>
<evidence type="ECO:0000256" key="8">
    <source>
        <dbReference type="ARBA" id="ARBA00022840"/>
    </source>
</evidence>
<keyword evidence="7 14" id="KW-0418">Kinase</keyword>
<keyword evidence="15" id="KW-1185">Reference proteome</keyword>
<protein>
    <recommendedName>
        <fullName evidence="4">2-amino-4-hydroxy-6-hydroxymethyldihydropteridine pyrophosphokinase</fullName>
        <ecNumber evidence="3">2.7.6.3</ecNumber>
    </recommendedName>
    <alternativeName>
        <fullName evidence="11">6-hydroxymethyl-7,8-dihydropterin pyrophosphokinase</fullName>
    </alternativeName>
    <alternativeName>
        <fullName evidence="12">7,8-dihydro-6-hydroxymethylpterin-pyrophosphokinase</fullName>
    </alternativeName>
</protein>
<dbReference type="EMBL" id="SMAR01000009">
    <property type="protein sequence ID" value="TCT40285.1"/>
    <property type="molecule type" value="Genomic_DNA"/>
</dbReference>
<keyword evidence="5" id="KW-0808">Transferase</keyword>
<dbReference type="GO" id="GO:0005524">
    <property type="term" value="F:ATP binding"/>
    <property type="evidence" value="ECO:0007669"/>
    <property type="project" value="UniProtKB-KW"/>
</dbReference>
<evidence type="ECO:0000256" key="10">
    <source>
        <dbReference type="ARBA" id="ARBA00029409"/>
    </source>
</evidence>
<dbReference type="CDD" id="cd00483">
    <property type="entry name" value="HPPK"/>
    <property type="match status" value="1"/>
</dbReference>
<evidence type="ECO:0000256" key="3">
    <source>
        <dbReference type="ARBA" id="ARBA00013253"/>
    </source>
</evidence>
<dbReference type="NCBIfam" id="TIGR01498">
    <property type="entry name" value="folK"/>
    <property type="match status" value="1"/>
</dbReference>
<dbReference type="InterPro" id="IPR035907">
    <property type="entry name" value="Hppk_sf"/>
</dbReference>
<dbReference type="Gene3D" id="3.30.70.560">
    <property type="entry name" value="7,8-Dihydro-6-hydroxymethylpterin-pyrophosphokinase HPPK"/>
    <property type="match status" value="1"/>
</dbReference>
<evidence type="ECO:0000256" key="2">
    <source>
        <dbReference type="ARBA" id="ARBA00005810"/>
    </source>
</evidence>
<proteinExistence type="inferred from homology"/>
<dbReference type="PANTHER" id="PTHR43071:SF1">
    <property type="entry name" value="2-AMINO-4-HYDROXY-6-HYDROXYMETHYLDIHYDROPTERIDINE PYROPHOSPHOKINASE"/>
    <property type="match status" value="1"/>
</dbReference>
<name>A0A4R3NV71_9HYPH</name>
<feature type="domain" description="7,8-dihydro-6-hydroxymethylpterin-pyrophosphokinase" evidence="13">
    <location>
        <begin position="18"/>
        <end position="29"/>
    </location>
</feature>
<keyword evidence="6" id="KW-0547">Nucleotide-binding</keyword>
<keyword evidence="8" id="KW-0067">ATP-binding</keyword>
<sequence length="99" mass="11416">MQLCLDIEHRLKRVRKVRWGPRLVDIDILTYGLQEIESDHITVPHPRMTERGFVLVPLAEIAPDLPVLGRTVADWASKCERDGILPASEDGHWWEEPLI</sequence>
<evidence type="ECO:0000256" key="12">
    <source>
        <dbReference type="ARBA" id="ARBA00033413"/>
    </source>
</evidence>
<dbReference type="GO" id="GO:0046654">
    <property type="term" value="P:tetrahydrofolate biosynthetic process"/>
    <property type="evidence" value="ECO:0007669"/>
    <property type="project" value="UniProtKB-UniPathway"/>
</dbReference>
<comment type="similarity">
    <text evidence="2">Belongs to the HPPK family.</text>
</comment>
<reference evidence="14 15" key="1">
    <citation type="submission" date="2019-03" db="EMBL/GenBank/DDBJ databases">
        <title>Freshwater and sediment microbial communities from various areas in North America, analyzing microbe dynamics in response to fracking.</title>
        <authorList>
            <person name="Lamendella R."/>
        </authorList>
    </citation>
    <scope>NUCLEOTIDE SEQUENCE [LARGE SCALE GENOMIC DNA]</scope>
    <source>
        <strain evidence="14 15">175.2</strain>
    </source>
</reference>
<evidence type="ECO:0000256" key="5">
    <source>
        <dbReference type="ARBA" id="ARBA00022679"/>
    </source>
</evidence>
<dbReference type="SUPFAM" id="SSF55083">
    <property type="entry name" value="6-hydroxymethyl-7,8-dihydropterin pyrophosphokinase, HPPK"/>
    <property type="match status" value="1"/>
</dbReference>
<dbReference type="GO" id="GO:0046656">
    <property type="term" value="P:folic acid biosynthetic process"/>
    <property type="evidence" value="ECO:0007669"/>
    <property type="project" value="UniProtKB-KW"/>
</dbReference>